<evidence type="ECO:0000256" key="4">
    <source>
        <dbReference type="ARBA" id="ARBA00048707"/>
    </source>
</evidence>
<evidence type="ECO:0000256" key="1">
    <source>
        <dbReference type="ARBA" id="ARBA00013260"/>
    </source>
</evidence>
<dbReference type="PANTHER" id="PTHR12649:SF11">
    <property type="entry name" value="PEPTIDYL-TRNA HYDROLASE 2, MITOCHONDRIAL"/>
    <property type="match status" value="1"/>
</dbReference>
<evidence type="ECO:0000256" key="2">
    <source>
        <dbReference type="ARBA" id="ARBA00022801"/>
    </source>
</evidence>
<organism evidence="5">
    <name type="scientific">Spongospora subterranea</name>
    <dbReference type="NCBI Taxonomy" id="70186"/>
    <lineage>
        <taxon>Eukaryota</taxon>
        <taxon>Sar</taxon>
        <taxon>Rhizaria</taxon>
        <taxon>Endomyxa</taxon>
        <taxon>Phytomyxea</taxon>
        <taxon>Plasmodiophorida</taxon>
        <taxon>Plasmodiophoridae</taxon>
        <taxon>Spongospora</taxon>
    </lineage>
</organism>
<dbReference type="SUPFAM" id="SSF102462">
    <property type="entry name" value="Peptidyl-tRNA hydrolase II"/>
    <property type="match status" value="1"/>
</dbReference>
<dbReference type="Gene3D" id="3.40.1490.10">
    <property type="entry name" value="Bit1"/>
    <property type="match status" value="1"/>
</dbReference>
<proteinExistence type="inferred from homology"/>
<dbReference type="EC" id="3.1.1.29" evidence="1"/>
<dbReference type="Pfam" id="PF01981">
    <property type="entry name" value="PTH2"/>
    <property type="match status" value="1"/>
</dbReference>
<comment type="similarity">
    <text evidence="3">Belongs to the PTH2 family.</text>
</comment>
<accession>A0A0H5QN96</accession>
<keyword evidence="2" id="KW-0378">Hydrolase</keyword>
<dbReference type="NCBIfam" id="TIGR00283">
    <property type="entry name" value="arch_pth2"/>
    <property type="match status" value="1"/>
</dbReference>
<dbReference type="EMBL" id="HACM01002590">
    <property type="protein sequence ID" value="CRZ03032.1"/>
    <property type="molecule type" value="Transcribed_RNA"/>
</dbReference>
<protein>
    <recommendedName>
        <fullName evidence="1">peptidyl-tRNA hydrolase</fullName>
        <ecNumber evidence="1">3.1.1.29</ecNumber>
    </recommendedName>
</protein>
<evidence type="ECO:0000313" key="5">
    <source>
        <dbReference type="EMBL" id="CRZ03032.1"/>
    </source>
</evidence>
<sequence length="173" mass="18435">MTLSEHEVMEALLPLGFNKVQIRAAYKICDGSSVDAVIECILNLSDVVSDVSGLSAQEVDCKMVIVVQADMNMSAGKIASQCCHAVLGAYRELQSSEYLNMWLNQGEPIVICKTASGMNLGQLKQQCSIAGLPAHIVQDAGRTQVASGSKTVMAIGPAPIAKIDEVTRSLRLL</sequence>
<name>A0A0H5QN96_9EUKA</name>
<reference evidence="5" key="1">
    <citation type="submission" date="2015-04" db="EMBL/GenBank/DDBJ databases">
        <title>The genome sequence of the plant pathogenic Rhizarian Plasmodiophora brassicae reveals insights in its biotrophic life cycle and the origin of chitin synthesis.</title>
        <authorList>
            <person name="Schwelm A."/>
            <person name="Fogelqvist J."/>
            <person name="Knaust A."/>
            <person name="Julke S."/>
            <person name="Lilja T."/>
            <person name="Dhandapani V."/>
            <person name="Bonilla-Rosso G."/>
            <person name="Karlsson M."/>
            <person name="Shevchenko A."/>
            <person name="Choi S.R."/>
            <person name="Kim H.G."/>
            <person name="Park J.Y."/>
            <person name="Lim Y.P."/>
            <person name="Ludwig-Muller J."/>
            <person name="Dixelius C."/>
        </authorList>
    </citation>
    <scope>NUCLEOTIDE SEQUENCE</scope>
    <source>
        <tissue evidence="5">Potato root galls</tissue>
    </source>
</reference>
<dbReference type="GO" id="GO:0005829">
    <property type="term" value="C:cytosol"/>
    <property type="evidence" value="ECO:0007669"/>
    <property type="project" value="TreeGrafter"/>
</dbReference>
<dbReference type="InterPro" id="IPR002833">
    <property type="entry name" value="PTH2"/>
</dbReference>
<dbReference type="InterPro" id="IPR023476">
    <property type="entry name" value="Pep_tRNA_hydro_II_dom_sf"/>
</dbReference>
<comment type="catalytic activity">
    <reaction evidence="4">
        <text>an N-acyl-L-alpha-aminoacyl-tRNA + H2O = an N-acyl-L-amino acid + a tRNA + H(+)</text>
        <dbReference type="Rhea" id="RHEA:54448"/>
        <dbReference type="Rhea" id="RHEA-COMP:10123"/>
        <dbReference type="Rhea" id="RHEA-COMP:13883"/>
        <dbReference type="ChEBI" id="CHEBI:15377"/>
        <dbReference type="ChEBI" id="CHEBI:15378"/>
        <dbReference type="ChEBI" id="CHEBI:59874"/>
        <dbReference type="ChEBI" id="CHEBI:78442"/>
        <dbReference type="ChEBI" id="CHEBI:138191"/>
        <dbReference type="EC" id="3.1.1.29"/>
    </reaction>
</comment>
<evidence type="ECO:0000256" key="3">
    <source>
        <dbReference type="ARBA" id="ARBA00038050"/>
    </source>
</evidence>
<dbReference type="FunFam" id="3.40.1490.10:FF:000001">
    <property type="entry name" value="Peptidyl-tRNA hydrolase 2"/>
    <property type="match status" value="1"/>
</dbReference>
<dbReference type="GO" id="GO:0004045">
    <property type="term" value="F:peptidyl-tRNA hydrolase activity"/>
    <property type="evidence" value="ECO:0007669"/>
    <property type="project" value="UniProtKB-EC"/>
</dbReference>
<dbReference type="PANTHER" id="PTHR12649">
    <property type="entry name" value="PEPTIDYL-TRNA HYDROLASE 2"/>
    <property type="match status" value="1"/>
</dbReference>
<dbReference type="AlphaFoldDB" id="A0A0H5QN96"/>